<dbReference type="SUPFAM" id="SSF56801">
    <property type="entry name" value="Acetyl-CoA synthetase-like"/>
    <property type="match status" value="1"/>
</dbReference>
<dbReference type="AlphaFoldDB" id="A0A7I9ZEY4"/>
<organism evidence="1 2">
    <name type="scientific">Mycobacterium timonense</name>
    <dbReference type="NCBI Taxonomy" id="701043"/>
    <lineage>
        <taxon>Bacteria</taxon>
        <taxon>Bacillati</taxon>
        <taxon>Actinomycetota</taxon>
        <taxon>Actinomycetes</taxon>
        <taxon>Mycobacteriales</taxon>
        <taxon>Mycobacteriaceae</taxon>
        <taxon>Mycobacterium</taxon>
        <taxon>Mycobacterium avium complex (MAC)</taxon>
    </lineage>
</organism>
<comment type="caution">
    <text evidence="1">The sequence shown here is derived from an EMBL/GenBank/DDBJ whole genome shotgun (WGS) entry which is preliminary data.</text>
</comment>
<name>A0A7I9ZEY4_9MYCO</name>
<dbReference type="EMBL" id="BLLA01000003">
    <property type="protein sequence ID" value="GFG99398.1"/>
    <property type="molecule type" value="Genomic_DNA"/>
</dbReference>
<dbReference type="RefSeq" id="WP_167526062.1">
    <property type="nucleotide sequence ID" value="NZ_BLLA01000003.1"/>
</dbReference>
<evidence type="ECO:0000313" key="1">
    <source>
        <dbReference type="EMBL" id="GFG99398.1"/>
    </source>
</evidence>
<proteinExistence type="predicted"/>
<dbReference type="GO" id="GO:0044550">
    <property type="term" value="P:secondary metabolite biosynthetic process"/>
    <property type="evidence" value="ECO:0007669"/>
    <property type="project" value="TreeGrafter"/>
</dbReference>
<evidence type="ECO:0000313" key="2">
    <source>
        <dbReference type="Proteomes" id="UP000465301"/>
    </source>
</evidence>
<protein>
    <recommendedName>
        <fullName evidence="3">AMP-dependent synthetase/ligase domain-containing protein</fullName>
    </recommendedName>
</protein>
<dbReference type="InterPro" id="IPR045851">
    <property type="entry name" value="AMP-bd_C_sf"/>
</dbReference>
<dbReference type="GO" id="GO:0043041">
    <property type="term" value="P:amino acid activation for nonribosomal peptide biosynthetic process"/>
    <property type="evidence" value="ECO:0007669"/>
    <property type="project" value="TreeGrafter"/>
</dbReference>
<dbReference type="Gene3D" id="2.30.38.10">
    <property type="entry name" value="Luciferase, Domain 3"/>
    <property type="match status" value="1"/>
</dbReference>
<dbReference type="Proteomes" id="UP000465301">
    <property type="component" value="Unassembled WGS sequence"/>
</dbReference>
<reference evidence="1 2" key="1">
    <citation type="journal article" date="2019" name="Emerg. Microbes Infect.">
        <title>Comprehensive subspecies identification of 175 nontuberculous mycobacteria species based on 7547 genomic profiles.</title>
        <authorList>
            <person name="Matsumoto Y."/>
            <person name="Kinjo T."/>
            <person name="Motooka D."/>
            <person name="Nabeya D."/>
            <person name="Jung N."/>
            <person name="Uechi K."/>
            <person name="Horii T."/>
            <person name="Iida T."/>
            <person name="Fujita J."/>
            <person name="Nakamura S."/>
        </authorList>
    </citation>
    <scope>NUCLEOTIDE SEQUENCE [LARGE SCALE GENOMIC DNA]</scope>
    <source>
        <strain evidence="1 2">JCM 30726</strain>
    </source>
</reference>
<accession>A0A7I9ZEY4</accession>
<dbReference type="GO" id="GO:0031177">
    <property type="term" value="F:phosphopantetheine binding"/>
    <property type="evidence" value="ECO:0007669"/>
    <property type="project" value="TreeGrafter"/>
</dbReference>
<evidence type="ECO:0008006" key="3">
    <source>
        <dbReference type="Google" id="ProtNLM"/>
    </source>
</evidence>
<dbReference type="PANTHER" id="PTHR45527:SF1">
    <property type="entry name" value="FATTY ACID SYNTHASE"/>
    <property type="match status" value="1"/>
</dbReference>
<sequence length="88" mass="9762">MADPYGPAGARLYRTGDLVRWAPDGTLEYLGRADAQIKLRGHRIELGEIENTLLGCPQVARAAATVHEQNRLASGRLCHPRADHYRRA</sequence>
<dbReference type="PANTHER" id="PTHR45527">
    <property type="entry name" value="NONRIBOSOMAL PEPTIDE SYNTHETASE"/>
    <property type="match status" value="1"/>
</dbReference>
<gene>
    <name evidence="1" type="ORF">MTIM_52770</name>
</gene>
<dbReference type="Gene3D" id="3.30.300.30">
    <property type="match status" value="1"/>
</dbReference>
<dbReference type="GO" id="GO:0005737">
    <property type="term" value="C:cytoplasm"/>
    <property type="evidence" value="ECO:0007669"/>
    <property type="project" value="TreeGrafter"/>
</dbReference>
<keyword evidence="2" id="KW-1185">Reference proteome</keyword>